<dbReference type="InterPro" id="IPR053714">
    <property type="entry name" value="Iso_Racemase_Enz_sf"/>
</dbReference>
<keyword evidence="6" id="KW-1185">Reference proteome</keyword>
<evidence type="ECO:0000313" key="5">
    <source>
        <dbReference type="Proteomes" id="UP000036834"/>
    </source>
</evidence>
<organism evidence="4 5">
    <name type="scientific">Brevibacillus reuszeri</name>
    <dbReference type="NCBI Taxonomy" id="54915"/>
    <lineage>
        <taxon>Bacteria</taxon>
        <taxon>Bacillati</taxon>
        <taxon>Bacillota</taxon>
        <taxon>Bacilli</taxon>
        <taxon>Bacillales</taxon>
        <taxon>Paenibacillaceae</taxon>
        <taxon>Brevibacillus</taxon>
    </lineage>
</organism>
<protein>
    <submittedName>
        <fullName evidence="3">Asp/Glu/hydantoin racemase</fullName>
    </submittedName>
    <submittedName>
        <fullName evidence="4">Hydrogenase expression protein HupH</fullName>
    </submittedName>
</protein>
<reference evidence="3 6" key="3">
    <citation type="submission" date="2019-06" db="EMBL/GenBank/DDBJ databases">
        <title>Whole genome shotgun sequence of Brevibacillus reuszeri NBRC 15719.</title>
        <authorList>
            <person name="Hosoyama A."/>
            <person name="Uohara A."/>
            <person name="Ohji S."/>
            <person name="Ichikawa N."/>
        </authorList>
    </citation>
    <scope>NUCLEOTIDE SEQUENCE [LARGE SCALE GENOMIC DNA]</scope>
    <source>
        <strain evidence="3 6">NBRC 15719</strain>
    </source>
</reference>
<proteinExistence type="inferred from homology"/>
<dbReference type="PANTHER" id="PTHR28047:SF5">
    <property type="entry name" value="PROTEIN DCG1"/>
    <property type="match status" value="1"/>
</dbReference>
<accession>A0A0K9YPZ2</accession>
<dbReference type="GO" id="GO:0047661">
    <property type="term" value="F:amino-acid racemase activity"/>
    <property type="evidence" value="ECO:0007669"/>
    <property type="project" value="InterPro"/>
</dbReference>
<evidence type="ECO:0000313" key="4">
    <source>
        <dbReference type="EMBL" id="KNB70788.1"/>
    </source>
</evidence>
<dbReference type="InterPro" id="IPR052186">
    <property type="entry name" value="Hydantoin_racemase-like"/>
</dbReference>
<gene>
    <name evidence="4" type="ORF">ADS79_18180</name>
    <name evidence="3" type="ORF">BRE01_07130</name>
</gene>
<evidence type="ECO:0000259" key="2">
    <source>
        <dbReference type="PROSITE" id="PS50206"/>
    </source>
</evidence>
<dbReference type="PATRIC" id="fig|54915.3.peg.2724"/>
<reference evidence="4" key="2">
    <citation type="submission" date="2015-07" db="EMBL/GenBank/DDBJ databases">
        <title>MeaNS - Measles Nucleotide Surveillance Program.</title>
        <authorList>
            <person name="Tran T."/>
            <person name="Druce J."/>
        </authorList>
    </citation>
    <scope>NUCLEOTIDE SEQUENCE</scope>
    <source>
        <strain evidence="4">DSM 9887</strain>
    </source>
</reference>
<dbReference type="PROSITE" id="PS50206">
    <property type="entry name" value="RHODANESE_3"/>
    <property type="match status" value="1"/>
</dbReference>
<evidence type="ECO:0000256" key="1">
    <source>
        <dbReference type="ARBA" id="ARBA00038414"/>
    </source>
</evidence>
<dbReference type="InterPro" id="IPR001763">
    <property type="entry name" value="Rhodanese-like_dom"/>
</dbReference>
<dbReference type="EMBL" id="BJON01000002">
    <property type="protein sequence ID" value="GED67011.1"/>
    <property type="molecule type" value="Genomic_DNA"/>
</dbReference>
<dbReference type="OrthoDB" id="9791723at2"/>
<dbReference type="EMBL" id="LGIQ01000009">
    <property type="protein sequence ID" value="KNB70788.1"/>
    <property type="molecule type" value="Genomic_DNA"/>
</dbReference>
<feature type="domain" description="Rhodanese" evidence="2">
    <location>
        <begin position="143"/>
        <end position="216"/>
    </location>
</feature>
<dbReference type="Proteomes" id="UP000319578">
    <property type="component" value="Unassembled WGS sequence"/>
</dbReference>
<dbReference type="PANTHER" id="PTHR28047">
    <property type="entry name" value="PROTEIN DCG1"/>
    <property type="match status" value="1"/>
</dbReference>
<sequence>MKIRVLLPIVVDIFNEEVKQEFRNYFPETTEIEVCHLDYGPASVEGEYDEALCVPNMLEKAIQAEKDGCDGVISLCGADPAVKPAREVLNIPIVGAGEASMLYATLLAKSFSIVTVLPNVVSMVENVSKMLGVDSKLNSIRYVNIPVLELVDKEKMETSLLEEMVLAIEQDKAHALILGCTGMMGVASILQEKLKERGYEVPVIDPSFAAAKLLENLIAMNIKQSRLTYMTPTKKMYKQRER</sequence>
<comment type="caution">
    <text evidence="4">The sequence shown here is derived from an EMBL/GenBank/DDBJ whole genome shotgun (WGS) entry which is preliminary data.</text>
</comment>
<comment type="similarity">
    <text evidence="1">Belongs to the HyuE racemase family.</text>
</comment>
<dbReference type="Gene3D" id="3.40.50.12500">
    <property type="match status" value="1"/>
</dbReference>
<dbReference type="InterPro" id="IPR015942">
    <property type="entry name" value="Asp/Glu/hydantoin_racemase"/>
</dbReference>
<evidence type="ECO:0000313" key="3">
    <source>
        <dbReference type="EMBL" id="GED67011.1"/>
    </source>
</evidence>
<dbReference type="AlphaFoldDB" id="A0A0K9YPZ2"/>
<dbReference type="STRING" id="54915.ADS79_18180"/>
<name>A0A0K9YPZ2_9BACL</name>
<dbReference type="Pfam" id="PF01177">
    <property type="entry name" value="Asp_Glu_race"/>
    <property type="match status" value="1"/>
</dbReference>
<evidence type="ECO:0000313" key="6">
    <source>
        <dbReference type="Proteomes" id="UP000319578"/>
    </source>
</evidence>
<dbReference type="RefSeq" id="WP_049739808.1">
    <property type="nucleotide sequence ID" value="NZ_BJON01000002.1"/>
</dbReference>
<reference evidence="5" key="1">
    <citation type="submission" date="2015-07" db="EMBL/GenBank/DDBJ databases">
        <title>Genome sequencing project for genomic taxonomy and phylogenomics of Bacillus-like bacteria.</title>
        <authorList>
            <person name="Liu B."/>
            <person name="Wang J."/>
            <person name="Zhu Y."/>
            <person name="Liu G."/>
            <person name="Chen Q."/>
            <person name="Chen Z."/>
            <person name="Lan J."/>
            <person name="Che J."/>
            <person name="Ge C."/>
            <person name="Shi H."/>
            <person name="Pan Z."/>
            <person name="Liu X."/>
        </authorList>
    </citation>
    <scope>NUCLEOTIDE SEQUENCE [LARGE SCALE GENOMIC DNA]</scope>
    <source>
        <strain evidence="5">DSM 9887</strain>
    </source>
</reference>
<dbReference type="Proteomes" id="UP000036834">
    <property type="component" value="Unassembled WGS sequence"/>
</dbReference>